<organism evidence="2 3">
    <name type="scientific">Desulfohalobium retbaense (strain ATCC 49708 / DSM 5692 / JCM 16813 / HR100)</name>
    <dbReference type="NCBI Taxonomy" id="485915"/>
    <lineage>
        <taxon>Bacteria</taxon>
        <taxon>Pseudomonadati</taxon>
        <taxon>Thermodesulfobacteriota</taxon>
        <taxon>Desulfovibrionia</taxon>
        <taxon>Desulfovibrionales</taxon>
        <taxon>Desulfohalobiaceae</taxon>
        <taxon>Desulfohalobium</taxon>
    </lineage>
</organism>
<accession>C8X176</accession>
<evidence type="ECO:0000313" key="2">
    <source>
        <dbReference type="EMBL" id="ACV68173.1"/>
    </source>
</evidence>
<dbReference type="EMBL" id="CP001734">
    <property type="protein sequence ID" value="ACV68173.1"/>
    <property type="molecule type" value="Genomic_DNA"/>
</dbReference>
<name>C8X176_DESRD</name>
<dbReference type="eggNOG" id="ENOG502ZH3F">
    <property type="taxonomic scope" value="Bacteria"/>
</dbReference>
<gene>
    <name evidence="2" type="ordered locus">Dret_0882</name>
</gene>
<feature type="compositionally biased region" description="Polar residues" evidence="1">
    <location>
        <begin position="136"/>
        <end position="152"/>
    </location>
</feature>
<reference evidence="3" key="1">
    <citation type="submission" date="2009-09" db="EMBL/GenBank/DDBJ databases">
        <title>The complete chromosome of Desulfohalobium retbaense DSM 5692.</title>
        <authorList>
            <consortium name="US DOE Joint Genome Institute (JGI-PGF)"/>
            <person name="Lucas S."/>
            <person name="Copeland A."/>
            <person name="Lapidus A."/>
            <person name="Glavina del Rio T."/>
            <person name="Dalin E."/>
            <person name="Tice H."/>
            <person name="Bruce D."/>
            <person name="Goodwin L."/>
            <person name="Pitluck S."/>
            <person name="Kyrpides N."/>
            <person name="Mavromatis K."/>
            <person name="Ivanova N."/>
            <person name="Mikhailova N."/>
            <person name="Munk A.C."/>
            <person name="Brettin T."/>
            <person name="Detter J.C."/>
            <person name="Han C."/>
            <person name="Tapia R."/>
            <person name="Larimer F."/>
            <person name="Land M."/>
            <person name="Hauser L."/>
            <person name="Markowitz V."/>
            <person name="Cheng J.-F."/>
            <person name="Hugenholtz P."/>
            <person name="Woyke T."/>
            <person name="Wu D."/>
            <person name="Spring S."/>
            <person name="Klenk H.-P."/>
            <person name="Eisen J.A."/>
        </authorList>
    </citation>
    <scope>NUCLEOTIDE SEQUENCE [LARGE SCALE GENOMIC DNA]</scope>
    <source>
        <strain evidence="3">DSM 5692</strain>
    </source>
</reference>
<keyword evidence="3" id="KW-1185">Reference proteome</keyword>
<feature type="compositionally biased region" description="Basic residues" evidence="1">
    <location>
        <begin position="153"/>
        <end position="163"/>
    </location>
</feature>
<dbReference type="HOGENOM" id="CLU_1364381_0_0_7"/>
<feature type="region of interest" description="Disordered" evidence="1">
    <location>
        <begin position="135"/>
        <end position="166"/>
    </location>
</feature>
<protein>
    <submittedName>
        <fullName evidence="2">Uncharacterized protein</fullName>
    </submittedName>
</protein>
<sequence>MAGGQTSPGNAHPPSRLCPPHIRPCFPYKYRALKIMDSLPGMAASYAIPVRQASVLPAASFRSHLAVDTLAVRLTVPLVGPVEDFHLQVGAPCRAHHKRRAPGRSSPGLLCFAPSQIPALDHNHSSPLVPGLCRRTGNSPAPVSNRSRGNSNHTRRANHRQNRHAPYFLAGGKSRHRTTTTAAPWCRGFAAGREILLRPF</sequence>
<evidence type="ECO:0000313" key="3">
    <source>
        <dbReference type="Proteomes" id="UP000001052"/>
    </source>
</evidence>
<proteinExistence type="predicted"/>
<dbReference type="AlphaFoldDB" id="C8X176"/>
<dbReference type="KEGG" id="drt:Dret_0882"/>
<dbReference type="Proteomes" id="UP000001052">
    <property type="component" value="Chromosome"/>
</dbReference>
<reference evidence="2 3" key="2">
    <citation type="journal article" date="2010" name="Stand. Genomic Sci.">
        <title>Complete genome sequence of Desulfohalobium retbaense type strain (HR(100)).</title>
        <authorList>
            <person name="Spring S."/>
            <person name="Nolan M."/>
            <person name="Lapidus A."/>
            <person name="Glavina Del Rio T."/>
            <person name="Copeland A."/>
            <person name="Tice H."/>
            <person name="Cheng J.F."/>
            <person name="Lucas S."/>
            <person name="Land M."/>
            <person name="Chen F."/>
            <person name="Bruce D."/>
            <person name="Goodwin L."/>
            <person name="Pitluck S."/>
            <person name="Ivanova N."/>
            <person name="Mavromatis K."/>
            <person name="Mikhailova N."/>
            <person name="Pati A."/>
            <person name="Chen A."/>
            <person name="Palaniappan K."/>
            <person name="Hauser L."/>
            <person name="Chang Y.J."/>
            <person name="Jeffries C.D."/>
            <person name="Munk C."/>
            <person name="Kiss H."/>
            <person name="Chain P."/>
            <person name="Han C."/>
            <person name="Brettin T."/>
            <person name="Detter J.C."/>
            <person name="Schuler E."/>
            <person name="Goker M."/>
            <person name="Rohde M."/>
            <person name="Bristow J."/>
            <person name="Eisen J.A."/>
            <person name="Markowitz V."/>
            <person name="Hugenholtz P."/>
            <person name="Kyrpides N.C."/>
            <person name="Klenk H.P."/>
        </authorList>
    </citation>
    <scope>NUCLEOTIDE SEQUENCE [LARGE SCALE GENOMIC DNA]</scope>
    <source>
        <strain evidence="2 3">DSM 5692</strain>
    </source>
</reference>
<evidence type="ECO:0000256" key="1">
    <source>
        <dbReference type="SAM" id="MobiDB-lite"/>
    </source>
</evidence>